<proteinExistence type="predicted"/>
<dbReference type="PROSITE" id="PS51257">
    <property type="entry name" value="PROKAR_LIPOPROTEIN"/>
    <property type="match status" value="1"/>
</dbReference>
<keyword evidence="5" id="KW-1185">Reference proteome</keyword>
<dbReference type="RefSeq" id="WP_154752400.1">
    <property type="nucleotide sequence ID" value="NZ_WLZX01000002.1"/>
</dbReference>
<dbReference type="InterPro" id="IPR037125">
    <property type="entry name" value="YajI-like_sf"/>
</dbReference>
<evidence type="ECO:0000256" key="2">
    <source>
        <dbReference type="SAM" id="SignalP"/>
    </source>
</evidence>
<dbReference type="Proteomes" id="UP000480164">
    <property type="component" value="Unassembled WGS sequence"/>
</dbReference>
<protein>
    <submittedName>
        <fullName evidence="4">DUF3251 domain-containing protein</fullName>
    </submittedName>
</protein>
<dbReference type="Pfam" id="PF11622">
    <property type="entry name" value="DUF3251"/>
    <property type="match status" value="1"/>
</dbReference>
<feature type="signal peptide" evidence="2">
    <location>
        <begin position="1"/>
        <end position="17"/>
    </location>
</feature>
<gene>
    <name evidence="4" type="ORF">GK011_09295</name>
</gene>
<name>A0ABW9RAH2_9GAMM</name>
<reference evidence="4 5" key="1">
    <citation type="submission" date="2019-11" db="EMBL/GenBank/DDBJ databases">
        <title>Erwinia sp. nov., isolated from feces of birds in Tibet plateau of China.</title>
        <authorList>
            <person name="Ge Y."/>
        </authorList>
    </citation>
    <scope>NUCLEOTIDE SEQUENCE [LARGE SCALE GENOMIC DNA]</scope>
    <source>
        <strain evidence="4 5">J316</strain>
    </source>
</reference>
<evidence type="ECO:0000256" key="1">
    <source>
        <dbReference type="SAM" id="Coils"/>
    </source>
</evidence>
<organism evidence="4 5">
    <name type="scientific">Erwinia sorbitola</name>
    <dbReference type="NCBI Taxonomy" id="2681984"/>
    <lineage>
        <taxon>Bacteria</taxon>
        <taxon>Pseudomonadati</taxon>
        <taxon>Pseudomonadota</taxon>
        <taxon>Gammaproteobacteria</taxon>
        <taxon>Enterobacterales</taxon>
        <taxon>Erwiniaceae</taxon>
        <taxon>Erwinia</taxon>
    </lineage>
</organism>
<sequence>MTSTYLRLSLGSLLLLAGCASTPPQPKLNQLHNEVGKLTQQMRQLTSQAAALEQQGNLNSGSTQGAWLLPAAKTGVILKSQAGELKLSLSNVQPEANGTRAILHIRASGNAPLPAFTAQVEWGELDSTTSKPLTVNSQVQQIEVPATLLAKSEATVSLRLSNLPPEQLGYVRVHDVVVTPATSSTSN</sequence>
<evidence type="ECO:0000259" key="3">
    <source>
        <dbReference type="Pfam" id="PF11622"/>
    </source>
</evidence>
<keyword evidence="1" id="KW-0175">Coiled coil</keyword>
<dbReference type="EMBL" id="WLZX01000002">
    <property type="protein sequence ID" value="MTD27133.1"/>
    <property type="molecule type" value="Genomic_DNA"/>
</dbReference>
<comment type="caution">
    <text evidence="4">The sequence shown here is derived from an EMBL/GenBank/DDBJ whole genome shotgun (WGS) entry which is preliminary data.</text>
</comment>
<evidence type="ECO:0000313" key="5">
    <source>
        <dbReference type="Proteomes" id="UP000480164"/>
    </source>
</evidence>
<keyword evidence="2" id="KW-0732">Signal</keyword>
<feature type="chain" id="PRO_5045302419" evidence="2">
    <location>
        <begin position="18"/>
        <end position="187"/>
    </location>
</feature>
<feature type="coiled-coil region" evidence="1">
    <location>
        <begin position="28"/>
        <end position="55"/>
    </location>
</feature>
<evidence type="ECO:0000313" key="4">
    <source>
        <dbReference type="EMBL" id="MTD27133.1"/>
    </source>
</evidence>
<dbReference type="NCBIfam" id="NF008575">
    <property type="entry name" value="PRK11530.1"/>
    <property type="match status" value="1"/>
</dbReference>
<feature type="domain" description="DUF3251" evidence="3">
    <location>
        <begin position="24"/>
        <end position="177"/>
    </location>
</feature>
<dbReference type="InterPro" id="IPR021658">
    <property type="entry name" value="DUF3251"/>
</dbReference>
<dbReference type="Gene3D" id="2.60.40.1620">
    <property type="entry name" value="Lipoprotein YajI-like"/>
    <property type="match status" value="1"/>
</dbReference>
<accession>A0ABW9RAH2</accession>